<accession>A0A8J5QZT8</accession>
<reference evidence="1" key="1">
    <citation type="journal article" date="2021" name="bioRxiv">
        <title>Whole Genome Assembly and Annotation of Northern Wild Rice, Zizania palustris L., Supports a Whole Genome Duplication in the Zizania Genus.</title>
        <authorList>
            <person name="Haas M."/>
            <person name="Kono T."/>
            <person name="Macchietto M."/>
            <person name="Millas R."/>
            <person name="McGilp L."/>
            <person name="Shao M."/>
            <person name="Duquette J."/>
            <person name="Hirsch C.N."/>
            <person name="Kimball J."/>
        </authorList>
    </citation>
    <scope>NUCLEOTIDE SEQUENCE</scope>
    <source>
        <tissue evidence="1">Fresh leaf tissue</tissue>
    </source>
</reference>
<proteinExistence type="predicted"/>
<sequence>MRAYVSSPCTHLEVKISSENSDLINPSHSFYYFLRKSNRERRSAASTSSKWFSGIQFPVLGSLIQENPSLFPVASPSAALITLAVAATACSCPDPVAVTGVEYERRPQFTAVVLVTRADERTTRAAAGAAAAAARAREMLICI</sequence>
<reference evidence="1" key="2">
    <citation type="submission" date="2021-02" db="EMBL/GenBank/DDBJ databases">
        <authorList>
            <person name="Kimball J.A."/>
            <person name="Haas M.W."/>
            <person name="Macchietto M."/>
            <person name="Kono T."/>
            <person name="Duquette J."/>
            <person name="Shao M."/>
        </authorList>
    </citation>
    <scope>NUCLEOTIDE SEQUENCE</scope>
    <source>
        <tissue evidence="1">Fresh leaf tissue</tissue>
    </source>
</reference>
<comment type="caution">
    <text evidence="1">The sequence shown here is derived from an EMBL/GenBank/DDBJ whole genome shotgun (WGS) entry which is preliminary data.</text>
</comment>
<gene>
    <name evidence="1" type="ORF">GUJ93_ZPchr0008g12441</name>
</gene>
<dbReference type="AlphaFoldDB" id="A0A8J5QZT8"/>
<dbReference type="Proteomes" id="UP000729402">
    <property type="component" value="Unassembled WGS sequence"/>
</dbReference>
<evidence type="ECO:0000313" key="2">
    <source>
        <dbReference type="Proteomes" id="UP000729402"/>
    </source>
</evidence>
<name>A0A8J5QZT8_ZIZPA</name>
<organism evidence="1 2">
    <name type="scientific">Zizania palustris</name>
    <name type="common">Northern wild rice</name>
    <dbReference type="NCBI Taxonomy" id="103762"/>
    <lineage>
        <taxon>Eukaryota</taxon>
        <taxon>Viridiplantae</taxon>
        <taxon>Streptophyta</taxon>
        <taxon>Embryophyta</taxon>
        <taxon>Tracheophyta</taxon>
        <taxon>Spermatophyta</taxon>
        <taxon>Magnoliopsida</taxon>
        <taxon>Liliopsida</taxon>
        <taxon>Poales</taxon>
        <taxon>Poaceae</taxon>
        <taxon>BOP clade</taxon>
        <taxon>Oryzoideae</taxon>
        <taxon>Oryzeae</taxon>
        <taxon>Zizaniinae</taxon>
        <taxon>Zizania</taxon>
    </lineage>
</organism>
<protein>
    <submittedName>
        <fullName evidence="1">Uncharacterized protein</fullName>
    </submittedName>
</protein>
<dbReference type="EMBL" id="JAAALK010000290">
    <property type="protein sequence ID" value="KAG8047615.1"/>
    <property type="molecule type" value="Genomic_DNA"/>
</dbReference>
<keyword evidence="2" id="KW-1185">Reference proteome</keyword>
<evidence type="ECO:0000313" key="1">
    <source>
        <dbReference type="EMBL" id="KAG8047615.1"/>
    </source>
</evidence>